<sequence>MSASTIKLKSDPAVLQVFENYPNTVKQKMHFLRTLVIETAEEMENVASLEETLKWGEPSYVTKHGSTLRMDWKSKTPDQYAMYFQCSSRLVETFQSVFGSTFQYEGKRAIVFDLDQEIPIDALRSCIKATLQYHKVKDLFTLGM</sequence>
<comment type="caution">
    <text evidence="2">The sequence shown here is derived from an EMBL/GenBank/DDBJ whole genome shotgun (WGS) entry which is preliminary data.</text>
</comment>
<dbReference type="RefSeq" id="WP_169659529.1">
    <property type="nucleotide sequence ID" value="NZ_JABANE010000093.1"/>
</dbReference>
<evidence type="ECO:0000313" key="3">
    <source>
        <dbReference type="Proteomes" id="UP000576082"/>
    </source>
</evidence>
<protein>
    <submittedName>
        <fullName evidence="2">DUF1801 domain-containing protein</fullName>
    </submittedName>
</protein>
<organism evidence="2 3">
    <name type="scientific">Flammeovirga aprica JL-4</name>
    <dbReference type="NCBI Taxonomy" id="694437"/>
    <lineage>
        <taxon>Bacteria</taxon>
        <taxon>Pseudomonadati</taxon>
        <taxon>Bacteroidota</taxon>
        <taxon>Cytophagia</taxon>
        <taxon>Cytophagales</taxon>
        <taxon>Flammeovirgaceae</taxon>
        <taxon>Flammeovirga</taxon>
    </lineage>
</organism>
<evidence type="ECO:0000313" key="2">
    <source>
        <dbReference type="EMBL" id="NME71313.1"/>
    </source>
</evidence>
<gene>
    <name evidence="2" type="ORF">HHU12_25330</name>
</gene>
<proteinExistence type="predicted"/>
<dbReference type="Pfam" id="PF08818">
    <property type="entry name" value="DUF1801"/>
    <property type="match status" value="1"/>
</dbReference>
<evidence type="ECO:0000259" key="1">
    <source>
        <dbReference type="Pfam" id="PF08818"/>
    </source>
</evidence>
<dbReference type="Proteomes" id="UP000576082">
    <property type="component" value="Unassembled WGS sequence"/>
</dbReference>
<name>A0A7X9RYX6_9BACT</name>
<dbReference type="Gene3D" id="3.90.1150.200">
    <property type="match status" value="1"/>
</dbReference>
<reference evidence="2 3" key="1">
    <citation type="submission" date="2020-04" db="EMBL/GenBank/DDBJ databases">
        <title>Flammeovirga sp. SR4, a novel species isolated from seawater.</title>
        <authorList>
            <person name="Wang X."/>
        </authorList>
    </citation>
    <scope>NUCLEOTIDE SEQUENCE [LARGE SCALE GENOMIC DNA]</scope>
    <source>
        <strain evidence="2 3">ATCC 23126</strain>
    </source>
</reference>
<dbReference type="AlphaFoldDB" id="A0A7X9RYX6"/>
<feature type="domain" description="YdhG-like" evidence="1">
    <location>
        <begin position="26"/>
        <end position="130"/>
    </location>
</feature>
<keyword evidence="3" id="KW-1185">Reference proteome</keyword>
<dbReference type="EMBL" id="JABANE010000093">
    <property type="protein sequence ID" value="NME71313.1"/>
    <property type="molecule type" value="Genomic_DNA"/>
</dbReference>
<dbReference type="SUPFAM" id="SSF159888">
    <property type="entry name" value="YdhG-like"/>
    <property type="match status" value="1"/>
</dbReference>
<accession>A0A7X9RYX6</accession>
<dbReference type="InterPro" id="IPR014922">
    <property type="entry name" value="YdhG-like"/>
</dbReference>